<name>A0A2P2J2X1_RHIMU</name>
<accession>A0A2P2J2X1</accession>
<protein>
    <submittedName>
        <fullName evidence="1">Uncharacterized protein</fullName>
    </submittedName>
</protein>
<sequence length="14" mass="1626">MYCCDGITSQDFRS</sequence>
<proteinExistence type="predicted"/>
<evidence type="ECO:0000313" key="1">
    <source>
        <dbReference type="EMBL" id="MBW87812.1"/>
    </source>
</evidence>
<dbReference type="EMBL" id="GGEC01007329">
    <property type="protein sequence ID" value="MBW87812.1"/>
    <property type="molecule type" value="Transcribed_RNA"/>
</dbReference>
<organism evidence="1">
    <name type="scientific">Rhizophora mucronata</name>
    <name type="common">Asiatic mangrove</name>
    <dbReference type="NCBI Taxonomy" id="61149"/>
    <lineage>
        <taxon>Eukaryota</taxon>
        <taxon>Viridiplantae</taxon>
        <taxon>Streptophyta</taxon>
        <taxon>Embryophyta</taxon>
        <taxon>Tracheophyta</taxon>
        <taxon>Spermatophyta</taxon>
        <taxon>Magnoliopsida</taxon>
        <taxon>eudicotyledons</taxon>
        <taxon>Gunneridae</taxon>
        <taxon>Pentapetalae</taxon>
        <taxon>rosids</taxon>
        <taxon>fabids</taxon>
        <taxon>Malpighiales</taxon>
        <taxon>Rhizophoraceae</taxon>
        <taxon>Rhizophora</taxon>
    </lineage>
</organism>
<reference evidence="1" key="1">
    <citation type="submission" date="2018-02" db="EMBL/GenBank/DDBJ databases">
        <title>Rhizophora mucronata_Transcriptome.</title>
        <authorList>
            <person name="Meera S.P."/>
            <person name="Sreeshan A."/>
            <person name="Augustine A."/>
        </authorList>
    </citation>
    <scope>NUCLEOTIDE SEQUENCE</scope>
    <source>
        <tissue evidence="1">Leaf</tissue>
    </source>
</reference>